<dbReference type="InterPro" id="IPR036322">
    <property type="entry name" value="WD40_repeat_dom_sf"/>
</dbReference>
<dbReference type="InterPro" id="IPR015943">
    <property type="entry name" value="WD40/YVTN_repeat-like_dom_sf"/>
</dbReference>
<feature type="region of interest" description="Disordered" evidence="4">
    <location>
        <begin position="19"/>
        <end position="46"/>
    </location>
</feature>
<gene>
    <name evidence="6" type="ORF">LUZ62_057453</name>
</gene>
<dbReference type="GO" id="GO:0003743">
    <property type="term" value="F:translation initiation factor activity"/>
    <property type="evidence" value="ECO:0007669"/>
    <property type="project" value="UniProtKB-KW"/>
</dbReference>
<dbReference type="PANTHER" id="PTHR14604">
    <property type="entry name" value="WD40 REPEAT PF20"/>
    <property type="match status" value="1"/>
</dbReference>
<reference evidence="6" key="1">
    <citation type="submission" date="2022-08" db="EMBL/GenBank/DDBJ databases">
        <authorList>
            <person name="Marques A."/>
        </authorList>
    </citation>
    <scope>NUCLEOTIDE SEQUENCE</scope>
    <source>
        <strain evidence="6">RhyPub2mFocal</strain>
        <tissue evidence="6">Leaves</tissue>
    </source>
</reference>
<evidence type="ECO:0000313" key="7">
    <source>
        <dbReference type="Proteomes" id="UP001140206"/>
    </source>
</evidence>
<dbReference type="Proteomes" id="UP001140206">
    <property type="component" value="Chromosome 3"/>
</dbReference>
<protein>
    <submittedName>
        <fullName evidence="6">Eukaryotic translation initiation factor 3 subunit I</fullName>
    </submittedName>
</protein>
<feature type="region of interest" description="Disordered" evidence="4">
    <location>
        <begin position="217"/>
        <end position="252"/>
    </location>
</feature>
<dbReference type="Gene3D" id="2.130.10.10">
    <property type="entry name" value="YVTN repeat-like/Quinoprotein amine dehydrogenase"/>
    <property type="match status" value="1"/>
</dbReference>
<feature type="compositionally biased region" description="Basic and acidic residues" evidence="4">
    <location>
        <begin position="316"/>
        <end position="328"/>
    </location>
</feature>
<keyword evidence="7" id="KW-1185">Reference proteome</keyword>
<keyword evidence="6" id="KW-0648">Protein biosynthesis</keyword>
<dbReference type="PROSITE" id="PS50082">
    <property type="entry name" value="WD_REPEATS_2"/>
    <property type="match status" value="1"/>
</dbReference>
<dbReference type="Pfam" id="PF00400">
    <property type="entry name" value="WD40"/>
    <property type="match status" value="3"/>
</dbReference>
<dbReference type="AlphaFoldDB" id="A0AAV8E153"/>
<dbReference type="InterPro" id="IPR050995">
    <property type="entry name" value="WD-F-box_domain-protein"/>
</dbReference>
<dbReference type="SMART" id="SM00320">
    <property type="entry name" value="WD40"/>
    <property type="match status" value="8"/>
</dbReference>
<accession>A0AAV8E153</accession>
<name>A0AAV8E153_9POAL</name>
<keyword evidence="5" id="KW-1133">Transmembrane helix</keyword>
<feature type="compositionally biased region" description="Low complexity" evidence="4">
    <location>
        <begin position="26"/>
        <end position="38"/>
    </location>
</feature>
<evidence type="ECO:0000313" key="6">
    <source>
        <dbReference type="EMBL" id="KAJ4773196.1"/>
    </source>
</evidence>
<keyword evidence="5" id="KW-0812">Transmembrane</keyword>
<keyword evidence="6" id="KW-0396">Initiation factor</keyword>
<keyword evidence="5" id="KW-0472">Membrane</keyword>
<feature type="compositionally biased region" description="Basic and acidic residues" evidence="4">
    <location>
        <begin position="234"/>
        <end position="247"/>
    </location>
</feature>
<feature type="repeat" description="WD" evidence="3">
    <location>
        <begin position="600"/>
        <end position="641"/>
    </location>
</feature>
<evidence type="ECO:0000256" key="4">
    <source>
        <dbReference type="SAM" id="MobiDB-lite"/>
    </source>
</evidence>
<evidence type="ECO:0000256" key="5">
    <source>
        <dbReference type="SAM" id="Phobius"/>
    </source>
</evidence>
<evidence type="ECO:0000256" key="2">
    <source>
        <dbReference type="ARBA" id="ARBA00022737"/>
    </source>
</evidence>
<dbReference type="InterPro" id="IPR001680">
    <property type="entry name" value="WD40_rpt"/>
</dbReference>
<sequence>MAEAIPPLRSLPPDAPLPLPAPFINPNPNSNISIPSSSRTLDQGEGRDQVEFPYRFQRTDLWKPAYDFLESLDKDTLVTQKEVSDWLDANPDIFERLSEKHSRYHLVHYTQRMHLKMLKKKGKLPKSLQLSEARASIKPSIIGGVIKQRISIISKIKKRDTPITGNISGAGVKEKKMLLSKKKEAFIKYELLTDLQNQLISILAKHKPTIELKQAVSLSHHTDKKASDSSSKPHLPDLPRVEPKPEEPVTSVRIIGTVEPRALFEGQVGHKRKRVPVIVTPAWSYNEVPPGCSKLDQPSSSDSEDAQRRRHGSIWKGERESERSPLEGRRKSIVSFVQGRERGASWRISSCYSRYAGRGQEKWIPFYEGWNSLSRQFEGPTADIKRRNYKSWAPTWCAYTSNVSSGQLTDRQSPQKVLHVKFHPEGLPQIVCGSNKGPNELLLYNLRSGRALQLKGHTSLIQAVDFAARGASVVSCSSNLVKVWDCITGSCLYTLGGDNQNSTGHTERINAMAVNRWQSCLIVTSGAKGDGKLLLWNALRGELVGDLNSNLRSQDMVYPSILTMEFSQENLLICGSDAEHGSSSVVQLWDVECAQSCLSFPASDSYVSSLKVNPSGCTVITGSGDGTIDLFDVRTCSPINHLSLGPDSEVTSVSFSGCGTYFSASSTSNSTLVWDTRFIPTNTSKDTRFFRPLHCLSHSDSTSSGDHDVNDARWLQREPVLVTVSSDGSMAMWDVTLGRPFLRRALSHTRSVNTVDVAMNDEYLCTGGDDQKIVSLSLSLSLSHTRARTPRHTHTHTHGAHERKSINLIACIVGISFFLFCSSNIINSHRGKRLFDFSEC</sequence>
<proteinExistence type="predicted"/>
<dbReference type="PROSITE" id="PS00678">
    <property type="entry name" value="WD_REPEATS_1"/>
    <property type="match status" value="1"/>
</dbReference>
<evidence type="ECO:0000256" key="3">
    <source>
        <dbReference type="PROSITE-ProRule" id="PRU00221"/>
    </source>
</evidence>
<dbReference type="EMBL" id="JAMFTS010000003">
    <property type="protein sequence ID" value="KAJ4773196.1"/>
    <property type="molecule type" value="Genomic_DNA"/>
</dbReference>
<keyword evidence="2" id="KW-0677">Repeat</keyword>
<dbReference type="SUPFAM" id="SSF50978">
    <property type="entry name" value="WD40 repeat-like"/>
    <property type="match status" value="1"/>
</dbReference>
<feature type="transmembrane region" description="Helical" evidence="5">
    <location>
        <begin position="806"/>
        <end position="826"/>
    </location>
</feature>
<organism evidence="6 7">
    <name type="scientific">Rhynchospora pubera</name>
    <dbReference type="NCBI Taxonomy" id="906938"/>
    <lineage>
        <taxon>Eukaryota</taxon>
        <taxon>Viridiplantae</taxon>
        <taxon>Streptophyta</taxon>
        <taxon>Embryophyta</taxon>
        <taxon>Tracheophyta</taxon>
        <taxon>Spermatophyta</taxon>
        <taxon>Magnoliopsida</taxon>
        <taxon>Liliopsida</taxon>
        <taxon>Poales</taxon>
        <taxon>Cyperaceae</taxon>
        <taxon>Cyperoideae</taxon>
        <taxon>Rhynchosporeae</taxon>
        <taxon>Rhynchospora</taxon>
    </lineage>
</organism>
<dbReference type="InterPro" id="IPR019775">
    <property type="entry name" value="WD40_repeat_CS"/>
</dbReference>
<dbReference type="PANTHER" id="PTHR14604:SF7">
    <property type="match status" value="1"/>
</dbReference>
<keyword evidence="1 3" id="KW-0853">WD repeat</keyword>
<evidence type="ECO:0000256" key="1">
    <source>
        <dbReference type="ARBA" id="ARBA00022574"/>
    </source>
</evidence>
<feature type="region of interest" description="Disordered" evidence="4">
    <location>
        <begin position="289"/>
        <end position="328"/>
    </location>
</feature>
<comment type="caution">
    <text evidence="6">The sequence shown here is derived from an EMBL/GenBank/DDBJ whole genome shotgun (WGS) entry which is preliminary data.</text>
</comment>